<comment type="caution">
    <text evidence="1">The sequence shown here is derived from an EMBL/GenBank/DDBJ whole genome shotgun (WGS) entry which is preliminary data.</text>
</comment>
<evidence type="ECO:0000313" key="2">
    <source>
        <dbReference type="Proteomes" id="UP001642360"/>
    </source>
</evidence>
<dbReference type="Proteomes" id="UP001642360">
    <property type="component" value="Unassembled WGS sequence"/>
</dbReference>
<keyword evidence="2" id="KW-1185">Reference proteome</keyword>
<sequence length="79" mass="8712">MALLVKRRKVYEPSADYNSFEFATLFSHSDEAGPVVPASLASTARVLDEWCPRRALALALKSRTKMSSSSKRGVRLLIG</sequence>
<feature type="non-terminal residue" evidence="1">
    <location>
        <position position="79"/>
    </location>
</feature>
<proteinExistence type="predicted"/>
<dbReference type="AlphaFoldDB" id="A0ABC8QY53"/>
<protein>
    <submittedName>
        <fullName evidence="1">Uncharacterized protein</fullName>
    </submittedName>
</protein>
<dbReference type="EMBL" id="CAUOFW020000568">
    <property type="protein sequence ID" value="CAK9134772.1"/>
    <property type="molecule type" value="Genomic_DNA"/>
</dbReference>
<organism evidence="1 2">
    <name type="scientific">Ilex paraguariensis</name>
    <name type="common">yerba mate</name>
    <dbReference type="NCBI Taxonomy" id="185542"/>
    <lineage>
        <taxon>Eukaryota</taxon>
        <taxon>Viridiplantae</taxon>
        <taxon>Streptophyta</taxon>
        <taxon>Embryophyta</taxon>
        <taxon>Tracheophyta</taxon>
        <taxon>Spermatophyta</taxon>
        <taxon>Magnoliopsida</taxon>
        <taxon>eudicotyledons</taxon>
        <taxon>Gunneridae</taxon>
        <taxon>Pentapetalae</taxon>
        <taxon>asterids</taxon>
        <taxon>campanulids</taxon>
        <taxon>Aquifoliales</taxon>
        <taxon>Aquifoliaceae</taxon>
        <taxon>Ilex</taxon>
    </lineage>
</organism>
<accession>A0ABC8QY53</accession>
<evidence type="ECO:0000313" key="1">
    <source>
        <dbReference type="EMBL" id="CAK9134772.1"/>
    </source>
</evidence>
<name>A0ABC8QY53_9AQUA</name>
<gene>
    <name evidence="1" type="ORF">ILEXP_LOCUS1698</name>
</gene>
<reference evidence="1 2" key="1">
    <citation type="submission" date="2024-02" db="EMBL/GenBank/DDBJ databases">
        <authorList>
            <person name="Vignale AGUSTIN F."/>
            <person name="Sosa J E."/>
            <person name="Modenutti C."/>
        </authorList>
    </citation>
    <scope>NUCLEOTIDE SEQUENCE [LARGE SCALE GENOMIC DNA]</scope>
</reference>